<protein>
    <submittedName>
        <fullName evidence="2">Uncharacterized protein</fullName>
    </submittedName>
</protein>
<dbReference type="EMBL" id="JAAAJB010000163">
    <property type="protein sequence ID" value="KAG0263353.1"/>
    <property type="molecule type" value="Genomic_DNA"/>
</dbReference>
<dbReference type="AlphaFoldDB" id="A0A9P6U873"/>
<dbReference type="Proteomes" id="UP000807716">
    <property type="component" value="Unassembled WGS sequence"/>
</dbReference>
<organism evidence="2 3">
    <name type="scientific">Actinomortierella ambigua</name>
    <dbReference type="NCBI Taxonomy" id="1343610"/>
    <lineage>
        <taxon>Eukaryota</taxon>
        <taxon>Fungi</taxon>
        <taxon>Fungi incertae sedis</taxon>
        <taxon>Mucoromycota</taxon>
        <taxon>Mortierellomycotina</taxon>
        <taxon>Mortierellomycetes</taxon>
        <taxon>Mortierellales</taxon>
        <taxon>Mortierellaceae</taxon>
        <taxon>Actinomortierella</taxon>
    </lineage>
</organism>
<sequence>GLELLKVEAPTPPFHNTQAIVVAVPTTEPDDMSKADNETTWVDDEDDNSS</sequence>
<reference evidence="2" key="1">
    <citation type="journal article" date="2020" name="Fungal Divers.">
        <title>Resolving the Mortierellaceae phylogeny through synthesis of multi-gene phylogenetics and phylogenomics.</title>
        <authorList>
            <person name="Vandepol N."/>
            <person name="Liber J."/>
            <person name="Desiro A."/>
            <person name="Na H."/>
            <person name="Kennedy M."/>
            <person name="Barry K."/>
            <person name="Grigoriev I.V."/>
            <person name="Miller A.N."/>
            <person name="O'Donnell K."/>
            <person name="Stajich J.E."/>
            <person name="Bonito G."/>
        </authorList>
    </citation>
    <scope>NUCLEOTIDE SEQUENCE</scope>
    <source>
        <strain evidence="2">BC1065</strain>
    </source>
</reference>
<feature type="non-terminal residue" evidence="2">
    <location>
        <position position="1"/>
    </location>
</feature>
<evidence type="ECO:0000313" key="3">
    <source>
        <dbReference type="Proteomes" id="UP000807716"/>
    </source>
</evidence>
<evidence type="ECO:0000256" key="1">
    <source>
        <dbReference type="SAM" id="MobiDB-lite"/>
    </source>
</evidence>
<feature type="compositionally biased region" description="Acidic residues" evidence="1">
    <location>
        <begin position="41"/>
        <end position="50"/>
    </location>
</feature>
<proteinExistence type="predicted"/>
<evidence type="ECO:0000313" key="2">
    <source>
        <dbReference type="EMBL" id="KAG0263353.1"/>
    </source>
</evidence>
<accession>A0A9P6U873</accession>
<gene>
    <name evidence="2" type="ORF">DFQ27_001812</name>
</gene>
<comment type="caution">
    <text evidence="2">The sequence shown here is derived from an EMBL/GenBank/DDBJ whole genome shotgun (WGS) entry which is preliminary data.</text>
</comment>
<name>A0A9P6U873_9FUNG</name>
<keyword evidence="3" id="KW-1185">Reference proteome</keyword>
<feature type="region of interest" description="Disordered" evidence="1">
    <location>
        <begin position="26"/>
        <end position="50"/>
    </location>
</feature>